<reference evidence="1" key="1">
    <citation type="journal article" date="2014" name="Front. Microbiol.">
        <title>High frequency of phylogenetically diverse reductive dehalogenase-homologous genes in deep subseafloor sedimentary metagenomes.</title>
        <authorList>
            <person name="Kawai M."/>
            <person name="Futagami T."/>
            <person name="Toyoda A."/>
            <person name="Takaki Y."/>
            <person name="Nishi S."/>
            <person name="Hori S."/>
            <person name="Arai W."/>
            <person name="Tsubouchi T."/>
            <person name="Morono Y."/>
            <person name="Uchiyama I."/>
            <person name="Ito T."/>
            <person name="Fujiyama A."/>
            <person name="Inagaki F."/>
            <person name="Takami H."/>
        </authorList>
    </citation>
    <scope>NUCLEOTIDE SEQUENCE</scope>
    <source>
        <strain evidence="1">Expedition CK06-06</strain>
    </source>
</reference>
<name>X1TB02_9ZZZZ</name>
<gene>
    <name evidence="1" type="ORF">S12H4_30339</name>
</gene>
<sequence length="33" mass="3737">LLPFPVNPVYLEVYRQGSKALESVDISWLQDCG</sequence>
<accession>X1TB02</accession>
<feature type="non-terminal residue" evidence="1">
    <location>
        <position position="1"/>
    </location>
</feature>
<evidence type="ECO:0000313" key="1">
    <source>
        <dbReference type="EMBL" id="GAJ02503.1"/>
    </source>
</evidence>
<dbReference type="EMBL" id="BARW01017589">
    <property type="protein sequence ID" value="GAJ02503.1"/>
    <property type="molecule type" value="Genomic_DNA"/>
</dbReference>
<dbReference type="AlphaFoldDB" id="X1TB02"/>
<organism evidence="1">
    <name type="scientific">marine sediment metagenome</name>
    <dbReference type="NCBI Taxonomy" id="412755"/>
    <lineage>
        <taxon>unclassified sequences</taxon>
        <taxon>metagenomes</taxon>
        <taxon>ecological metagenomes</taxon>
    </lineage>
</organism>
<proteinExistence type="predicted"/>
<comment type="caution">
    <text evidence="1">The sequence shown here is derived from an EMBL/GenBank/DDBJ whole genome shotgun (WGS) entry which is preliminary data.</text>
</comment>
<protein>
    <submittedName>
        <fullName evidence="1">Uncharacterized protein</fullName>
    </submittedName>
</protein>